<dbReference type="OrthoDB" id="9514740at2759"/>
<sequence length="85" mass="9199">MLANRVTTGKPLNKRKNGTTLTGPPPGFHSVVGNPGIHLNYPETVVYDNDAIRPAFLIVYGDPPDEDPNTLRSVISKLFKTPVAS</sequence>
<name>A0A8H5LUV8_9AGAR</name>
<dbReference type="SUPFAM" id="SSF56399">
    <property type="entry name" value="ADP-ribosylation"/>
    <property type="match status" value="1"/>
</dbReference>
<feature type="region of interest" description="Disordered" evidence="1">
    <location>
        <begin position="1"/>
        <end position="26"/>
    </location>
</feature>
<reference evidence="2 3" key="1">
    <citation type="journal article" date="2020" name="ISME J.">
        <title>Uncovering the hidden diversity of litter-decomposition mechanisms in mushroom-forming fungi.</title>
        <authorList>
            <person name="Floudas D."/>
            <person name="Bentzer J."/>
            <person name="Ahren D."/>
            <person name="Johansson T."/>
            <person name="Persson P."/>
            <person name="Tunlid A."/>
        </authorList>
    </citation>
    <scope>NUCLEOTIDE SEQUENCE [LARGE SCALE GENOMIC DNA]</scope>
    <source>
        <strain evidence="2 3">CBS 661.87</strain>
    </source>
</reference>
<proteinExistence type="predicted"/>
<evidence type="ECO:0000313" key="2">
    <source>
        <dbReference type="EMBL" id="KAF5370447.1"/>
    </source>
</evidence>
<evidence type="ECO:0000256" key="1">
    <source>
        <dbReference type="SAM" id="MobiDB-lite"/>
    </source>
</evidence>
<dbReference type="EMBL" id="JAACJP010000052">
    <property type="protein sequence ID" value="KAF5370447.1"/>
    <property type="molecule type" value="Genomic_DNA"/>
</dbReference>
<evidence type="ECO:0000313" key="3">
    <source>
        <dbReference type="Proteomes" id="UP000565441"/>
    </source>
</evidence>
<keyword evidence="3" id="KW-1185">Reference proteome</keyword>
<comment type="caution">
    <text evidence="2">The sequence shown here is derived from an EMBL/GenBank/DDBJ whole genome shotgun (WGS) entry which is preliminary data.</text>
</comment>
<dbReference type="Gene3D" id="6.20.320.10">
    <property type="match status" value="1"/>
</dbReference>
<protein>
    <submittedName>
        <fullName evidence="2">Uncharacterized protein</fullName>
    </submittedName>
</protein>
<gene>
    <name evidence="2" type="ORF">D9615_009724</name>
</gene>
<organism evidence="2 3">
    <name type="scientific">Tricholomella constricta</name>
    <dbReference type="NCBI Taxonomy" id="117010"/>
    <lineage>
        <taxon>Eukaryota</taxon>
        <taxon>Fungi</taxon>
        <taxon>Dikarya</taxon>
        <taxon>Basidiomycota</taxon>
        <taxon>Agaricomycotina</taxon>
        <taxon>Agaricomycetes</taxon>
        <taxon>Agaricomycetidae</taxon>
        <taxon>Agaricales</taxon>
        <taxon>Tricholomatineae</taxon>
        <taxon>Lyophyllaceae</taxon>
        <taxon>Tricholomella</taxon>
    </lineage>
</organism>
<dbReference type="Proteomes" id="UP000565441">
    <property type="component" value="Unassembled WGS sequence"/>
</dbReference>
<accession>A0A8H5LUV8</accession>
<dbReference type="AlphaFoldDB" id="A0A8H5LUV8"/>